<keyword evidence="2" id="KW-1185">Reference proteome</keyword>
<evidence type="ECO:0000313" key="2">
    <source>
        <dbReference type="Proteomes" id="UP000269396"/>
    </source>
</evidence>
<dbReference type="InterPro" id="IPR019384">
    <property type="entry name" value="FHIP"/>
</dbReference>
<reference evidence="1 2" key="1">
    <citation type="submission" date="2018-11" db="EMBL/GenBank/DDBJ databases">
        <authorList>
            <consortium name="Pathogen Informatics"/>
        </authorList>
    </citation>
    <scope>NUCLEOTIDE SEQUENCE [LARGE SCALE GENOMIC DNA]</scope>
    <source>
        <strain>Denwood</strain>
        <strain evidence="2">Zambia</strain>
    </source>
</reference>
<accession>A0A183Q335</accession>
<organism evidence="1 2">
    <name type="scientific">Schistosoma mattheei</name>
    <dbReference type="NCBI Taxonomy" id="31246"/>
    <lineage>
        <taxon>Eukaryota</taxon>
        <taxon>Metazoa</taxon>
        <taxon>Spiralia</taxon>
        <taxon>Lophotrochozoa</taxon>
        <taxon>Platyhelminthes</taxon>
        <taxon>Trematoda</taxon>
        <taxon>Digenea</taxon>
        <taxon>Strigeidida</taxon>
        <taxon>Schistosomatoidea</taxon>
        <taxon>Schistosomatidae</taxon>
        <taxon>Schistosoma</taxon>
    </lineage>
</organism>
<proteinExistence type="predicted"/>
<dbReference type="Proteomes" id="UP000269396">
    <property type="component" value="Unassembled WGS sequence"/>
</dbReference>
<dbReference type="AlphaFoldDB" id="A0A183Q335"/>
<protein>
    <submittedName>
        <fullName evidence="1">Uncharacterized protein</fullName>
    </submittedName>
</protein>
<sequence>MIFSLLVPLVHRNDPLGDSARDSLLIVFGLSNKNDCLGQYLAYESDICPVSWLWLYKALSLNSGLCTICSLVAFLFLGGSMV</sequence>
<gene>
    <name evidence="1" type="ORF">SMTD_LOCUS21021</name>
</gene>
<dbReference type="EMBL" id="UZAL01046038">
    <property type="protein sequence ID" value="VDP83921.1"/>
    <property type="molecule type" value="Genomic_DNA"/>
</dbReference>
<name>A0A183Q335_9TREM</name>
<dbReference type="Pfam" id="PF10257">
    <property type="entry name" value="RAI16-like"/>
    <property type="match status" value="1"/>
</dbReference>
<evidence type="ECO:0000313" key="1">
    <source>
        <dbReference type="EMBL" id="VDP83921.1"/>
    </source>
</evidence>